<evidence type="ECO:0008006" key="4">
    <source>
        <dbReference type="Google" id="ProtNLM"/>
    </source>
</evidence>
<dbReference type="Proteomes" id="UP000660885">
    <property type="component" value="Unassembled WGS sequence"/>
</dbReference>
<evidence type="ECO:0000313" key="2">
    <source>
        <dbReference type="EMBL" id="MBL6080021.1"/>
    </source>
</evidence>
<dbReference type="Pfam" id="PF08988">
    <property type="entry name" value="T3SS_needle_E"/>
    <property type="match status" value="1"/>
</dbReference>
<keyword evidence="3" id="KW-1185">Reference proteome</keyword>
<proteinExistence type="predicted"/>
<dbReference type="Gene3D" id="1.20.5.420">
    <property type="entry name" value="Immunoglobulin FC, subunit C"/>
    <property type="match status" value="1"/>
</dbReference>
<sequence>MSAETDLTELQGRLRGDADGAERRHAEQVLAKLRENVQRQLAAGAAPAEYRELLAVSEAVEAAGQVLQTAWQHYGESKAAR</sequence>
<gene>
    <name evidence="2" type="ORF">JMJ56_18530</name>
</gene>
<dbReference type="InterPro" id="IPR012671">
    <property type="entry name" value="T3SS_PscE/YscE"/>
</dbReference>
<name>A0ABS1U9S0_9PROT</name>
<accession>A0ABS1U9S0</accession>
<evidence type="ECO:0000256" key="1">
    <source>
        <dbReference type="SAM" id="MobiDB-lite"/>
    </source>
</evidence>
<evidence type="ECO:0000313" key="3">
    <source>
        <dbReference type="Proteomes" id="UP000660885"/>
    </source>
</evidence>
<feature type="compositionally biased region" description="Basic and acidic residues" evidence="1">
    <location>
        <begin position="12"/>
        <end position="23"/>
    </location>
</feature>
<feature type="region of interest" description="Disordered" evidence="1">
    <location>
        <begin position="1"/>
        <end position="23"/>
    </location>
</feature>
<dbReference type="EMBL" id="JAETWB010000010">
    <property type="protein sequence ID" value="MBL6080021.1"/>
    <property type="molecule type" value="Genomic_DNA"/>
</dbReference>
<comment type="caution">
    <text evidence="2">The sequence shown here is derived from an EMBL/GenBank/DDBJ whole genome shotgun (WGS) entry which is preliminary data.</text>
</comment>
<dbReference type="RefSeq" id="WP_202833261.1">
    <property type="nucleotide sequence ID" value="NZ_JAETWB010000010.1"/>
</dbReference>
<reference evidence="2 3" key="1">
    <citation type="submission" date="2021-01" db="EMBL/GenBank/DDBJ databases">
        <title>Belnapia mucosa sp. nov. and Belnapia arida sp. nov., isolated from the Tabernas Desert (Almeria, Spain).</title>
        <authorList>
            <person name="Molina-Menor E."/>
            <person name="Vidal-Verdu A."/>
            <person name="Calonge A."/>
            <person name="Satari L."/>
            <person name="Pereto J."/>
            <person name="Porcar M."/>
        </authorList>
    </citation>
    <scope>NUCLEOTIDE SEQUENCE [LARGE SCALE GENOMIC DNA]</scope>
    <source>
        <strain evidence="2 3">T18</strain>
    </source>
</reference>
<protein>
    <recommendedName>
        <fullName evidence="4">EscE/YscE/SsaE family type III secretion system needle protein co-chaperone</fullName>
    </recommendedName>
</protein>
<organism evidence="2 3">
    <name type="scientific">Belnapia arida</name>
    <dbReference type="NCBI Taxonomy" id="2804533"/>
    <lineage>
        <taxon>Bacteria</taxon>
        <taxon>Pseudomonadati</taxon>
        <taxon>Pseudomonadota</taxon>
        <taxon>Alphaproteobacteria</taxon>
        <taxon>Acetobacterales</taxon>
        <taxon>Roseomonadaceae</taxon>
        <taxon>Belnapia</taxon>
    </lineage>
</organism>